<dbReference type="InterPro" id="IPR011990">
    <property type="entry name" value="TPR-like_helical_dom_sf"/>
</dbReference>
<dbReference type="InterPro" id="IPR027417">
    <property type="entry name" value="P-loop_NTPase"/>
</dbReference>
<reference evidence="5 6" key="1">
    <citation type="submission" date="2020-08" db="EMBL/GenBank/DDBJ databases">
        <title>Sequencing the genomes of 1000 actinobacteria strains.</title>
        <authorList>
            <person name="Klenk H.-P."/>
        </authorList>
    </citation>
    <scope>NUCLEOTIDE SEQUENCE [LARGE SCALE GENOMIC DNA]</scope>
    <source>
        <strain evidence="5 6">DSM 28967</strain>
    </source>
</reference>
<keyword evidence="6" id="KW-1185">Reference proteome</keyword>
<name>A0A7W9J3K4_9ACTN</name>
<dbReference type="PANTHER" id="PTHR47691:SF3">
    <property type="entry name" value="HTH-TYPE TRANSCRIPTIONAL REGULATOR RV0890C-RELATED"/>
    <property type="match status" value="1"/>
</dbReference>
<dbReference type="Pfam" id="PF13424">
    <property type="entry name" value="TPR_12"/>
    <property type="match status" value="1"/>
</dbReference>
<comment type="similarity">
    <text evidence="1">Belongs to the AfsR/DnrI/RedD regulatory family.</text>
</comment>
<protein>
    <submittedName>
        <fullName evidence="5">DNA-binding SARP family transcriptional activator</fullName>
    </submittedName>
</protein>
<evidence type="ECO:0000313" key="5">
    <source>
        <dbReference type="EMBL" id="MBB5835012.1"/>
    </source>
</evidence>
<dbReference type="InterPro" id="IPR036388">
    <property type="entry name" value="WH-like_DNA-bd_sf"/>
</dbReference>
<dbReference type="Proteomes" id="UP000549971">
    <property type="component" value="Unassembled WGS sequence"/>
</dbReference>
<dbReference type="AlphaFoldDB" id="A0A7W9J3K4"/>
<dbReference type="Pfam" id="PF00931">
    <property type="entry name" value="NB-ARC"/>
    <property type="match status" value="1"/>
</dbReference>
<dbReference type="InterPro" id="IPR002182">
    <property type="entry name" value="NB-ARC"/>
</dbReference>
<dbReference type="Gene3D" id="1.25.40.10">
    <property type="entry name" value="Tetratricopeptide repeat domain"/>
    <property type="match status" value="3"/>
</dbReference>
<gene>
    <name evidence="5" type="ORF">HDA39_001746</name>
</gene>
<dbReference type="InterPro" id="IPR019734">
    <property type="entry name" value="TPR_rpt"/>
</dbReference>
<evidence type="ECO:0000256" key="2">
    <source>
        <dbReference type="ARBA" id="ARBA00023125"/>
    </source>
</evidence>
<dbReference type="PROSITE" id="PS51755">
    <property type="entry name" value="OMPR_PHOB"/>
    <property type="match status" value="1"/>
</dbReference>
<dbReference type="Gene3D" id="1.10.10.10">
    <property type="entry name" value="Winged helix-like DNA-binding domain superfamily/Winged helix DNA-binding domain"/>
    <property type="match status" value="2"/>
</dbReference>
<dbReference type="PRINTS" id="PR00364">
    <property type="entry name" value="DISEASERSIST"/>
</dbReference>
<dbReference type="SUPFAM" id="SSF52540">
    <property type="entry name" value="P-loop containing nucleoside triphosphate hydrolases"/>
    <property type="match status" value="1"/>
</dbReference>
<dbReference type="GO" id="GO:0006355">
    <property type="term" value="P:regulation of DNA-templated transcription"/>
    <property type="evidence" value="ECO:0007669"/>
    <property type="project" value="InterPro"/>
</dbReference>
<dbReference type="CDD" id="cd15831">
    <property type="entry name" value="BTAD"/>
    <property type="match status" value="1"/>
</dbReference>
<evidence type="ECO:0000259" key="4">
    <source>
        <dbReference type="PROSITE" id="PS51755"/>
    </source>
</evidence>
<accession>A0A7W9J3K4</accession>
<dbReference type="SUPFAM" id="SSF48452">
    <property type="entry name" value="TPR-like"/>
    <property type="match status" value="3"/>
</dbReference>
<dbReference type="SMART" id="SM01043">
    <property type="entry name" value="BTAD"/>
    <property type="match status" value="1"/>
</dbReference>
<evidence type="ECO:0000313" key="6">
    <source>
        <dbReference type="Proteomes" id="UP000549971"/>
    </source>
</evidence>
<feature type="DNA-binding region" description="OmpR/PhoB-type" evidence="3">
    <location>
        <begin position="1"/>
        <end position="94"/>
    </location>
</feature>
<dbReference type="SMART" id="SM00862">
    <property type="entry name" value="Trans_reg_C"/>
    <property type="match status" value="1"/>
</dbReference>
<dbReference type="GO" id="GO:0000160">
    <property type="term" value="P:phosphorelay signal transduction system"/>
    <property type="evidence" value="ECO:0007669"/>
    <property type="project" value="InterPro"/>
</dbReference>
<dbReference type="Pfam" id="PF03704">
    <property type="entry name" value="BTAD"/>
    <property type="match status" value="1"/>
</dbReference>
<organism evidence="5 6">
    <name type="scientific">Kribbella italica</name>
    <dbReference type="NCBI Taxonomy" id="1540520"/>
    <lineage>
        <taxon>Bacteria</taxon>
        <taxon>Bacillati</taxon>
        <taxon>Actinomycetota</taxon>
        <taxon>Actinomycetes</taxon>
        <taxon>Propionibacteriales</taxon>
        <taxon>Kribbellaceae</taxon>
        <taxon>Kribbella</taxon>
    </lineage>
</organism>
<evidence type="ECO:0000256" key="1">
    <source>
        <dbReference type="ARBA" id="ARBA00005820"/>
    </source>
</evidence>
<dbReference type="InterPro" id="IPR016032">
    <property type="entry name" value="Sig_transdc_resp-reg_C-effctor"/>
</dbReference>
<dbReference type="PANTHER" id="PTHR47691">
    <property type="entry name" value="REGULATOR-RELATED"/>
    <property type="match status" value="1"/>
</dbReference>
<feature type="domain" description="OmpR/PhoB-type" evidence="4">
    <location>
        <begin position="1"/>
        <end position="94"/>
    </location>
</feature>
<dbReference type="InterPro" id="IPR001867">
    <property type="entry name" value="OmpR/PhoB-type_DNA-bd"/>
</dbReference>
<dbReference type="SMART" id="SM00028">
    <property type="entry name" value="TPR"/>
    <property type="match status" value="6"/>
</dbReference>
<dbReference type="InterPro" id="IPR005158">
    <property type="entry name" value="BTAD"/>
</dbReference>
<dbReference type="Gene3D" id="3.40.50.300">
    <property type="entry name" value="P-loop containing nucleotide triphosphate hydrolases"/>
    <property type="match status" value="1"/>
</dbReference>
<proteinExistence type="inferred from homology"/>
<dbReference type="SUPFAM" id="SSF46894">
    <property type="entry name" value="C-terminal effector domain of the bipartite response regulators"/>
    <property type="match status" value="1"/>
</dbReference>
<keyword evidence="2 3" id="KW-0238">DNA-binding</keyword>
<dbReference type="GO" id="GO:0043531">
    <property type="term" value="F:ADP binding"/>
    <property type="evidence" value="ECO:0007669"/>
    <property type="project" value="InterPro"/>
</dbReference>
<comment type="caution">
    <text evidence="5">The sequence shown here is derived from an EMBL/GenBank/DDBJ whole genome shotgun (WGS) entry which is preliminary data.</text>
</comment>
<dbReference type="RefSeq" id="WP_184794709.1">
    <property type="nucleotide sequence ID" value="NZ_JACHMY010000001.1"/>
</dbReference>
<evidence type="ECO:0000256" key="3">
    <source>
        <dbReference type="PROSITE-ProRule" id="PRU01091"/>
    </source>
</evidence>
<sequence>MTAAVRFHLLRPLSIERDGRALVLGGKPRLLLAVLLLRSGTPVPHDRLAEIIWGNDLPRNVRGSIHTVVSRLRAALGDSGDLIQATSSGYLVEVGPDQLDLLRFRQLLAAAETAPDQRRELPLLRDALDLWREGALTGFDSDELTREDLAELHELRLTVLERRVELDLSLGGQFDLVPELRRLVAQHPLRERLWSYLIQALAQSGRQSDALAAFHDVRRLLDDQLGIRPGQELRDAHQAVLLGHPVRRDTRPGDWQLSNQLPLPPSHFSGRAKEAEQVQAALAGSDTEIPVAVISGVPGVGKSALAVRVAYDAAHRFPDGQWFVQLAGASQSPSTPAAALADLLVASGVRSQDVPAGLEARSGLFRARLAGRRVLVLLDDAADAEQVRPLLPGTTNCAIIVTSRQRLSSLTALIGAQPLSLTQLPDDDSQALLSTLPGRDRLARSQVAELAELCGHLPLALRIAAAQIMDGTDVDHYLTELREGLRLDGLTLHDDTSAAVRSTFGTALRALDPQLARLFALLGHVTGPDLTAAAAGALLDVPESTASQLLQQLTEASLLEEHHTGRYRLHDLLRSYAEELAPQYDGSSAARHRLLDNYLDGLGRAAAAFATSNAGLLRPLPASAPPADDVALAWLDSERPNLVAATLDAARRGPHETAWLLAERLILYFGGRGLADDWRSTAEAGLRAAEAAGHDLARGAMLRSLSRLFANTGDLVASRTTIAKALEAYRLAGDLPGEARSLNQLGVLEANLTSATAALALFRQVAELWDRIGDRKAGATARLNIASMLRQSGRLTEALPAALEARRRLEEFGDLRDSYALHLLAHIHQDRGELDTALALQQEEVAGVRASGRSQDLAESLERLAAIYRDRGEYPAARRTARESVDLTIEVHDELVECHARATLGDALLGLGQLPAALKEYDAALAIAERVESAEIQVRSMLGLAAARLAAGDDTALATAEEAARRAADLDMRVLRGRVLAVLAKARLAAGALTEAEAAARAAVELHEEAGALVHLTAAQKVLSDIVVTN</sequence>
<dbReference type="EMBL" id="JACHMY010000001">
    <property type="protein sequence ID" value="MBB5835012.1"/>
    <property type="molecule type" value="Genomic_DNA"/>
</dbReference>
<dbReference type="GO" id="GO:0003677">
    <property type="term" value="F:DNA binding"/>
    <property type="evidence" value="ECO:0007669"/>
    <property type="project" value="UniProtKB-UniRule"/>
</dbReference>
<dbReference type="Pfam" id="PF00486">
    <property type="entry name" value="Trans_reg_C"/>
    <property type="match status" value="1"/>
</dbReference>